<accession>A0ABV9LT97</accession>
<keyword evidence="9" id="KW-1185">Reference proteome</keyword>
<keyword evidence="6 7" id="KW-0472">Membrane</keyword>
<feature type="transmembrane region" description="Helical" evidence="7">
    <location>
        <begin position="198"/>
        <end position="215"/>
    </location>
</feature>
<keyword evidence="5 7" id="KW-1133">Transmembrane helix</keyword>
<evidence type="ECO:0000313" key="9">
    <source>
        <dbReference type="Proteomes" id="UP001595897"/>
    </source>
</evidence>
<evidence type="ECO:0000256" key="2">
    <source>
        <dbReference type="ARBA" id="ARBA00008488"/>
    </source>
</evidence>
<feature type="transmembrane region" description="Helical" evidence="7">
    <location>
        <begin position="139"/>
        <end position="160"/>
    </location>
</feature>
<dbReference type="RefSeq" id="WP_382405786.1">
    <property type="nucleotide sequence ID" value="NZ_JBHSGU010000002.1"/>
</dbReference>
<feature type="transmembrane region" description="Helical" evidence="7">
    <location>
        <begin position="85"/>
        <end position="106"/>
    </location>
</feature>
<proteinExistence type="inferred from homology"/>
<dbReference type="InterPro" id="IPR004254">
    <property type="entry name" value="AdipoR/HlyIII-related"/>
</dbReference>
<sequence>MLPLKPASMDPSAYSNHEEWLSSATHALGAVMAIVGLILLVQAAQTNMGLFSAWVYGVSLVAMFLSSSSYHLTKAPARRILLRKIDHIAIYLLIAGSYTPILLIAVDTYVARIGTIIIWFIALAGILFKLILGHKYPKISIITYAVMGWMALFMIYPIYLALSDQGFLWLIAGGLCYSAGIPLYLLKSRHFSHALWHLFVLGGAVCHFVTIYFFVY</sequence>
<dbReference type="NCBIfam" id="TIGR01065">
    <property type="entry name" value="hlyIII"/>
    <property type="match status" value="1"/>
</dbReference>
<dbReference type="InterPro" id="IPR005744">
    <property type="entry name" value="Hy-lIII"/>
</dbReference>
<dbReference type="EMBL" id="JBHSGU010000002">
    <property type="protein sequence ID" value="MFC4699061.1"/>
    <property type="molecule type" value="Genomic_DNA"/>
</dbReference>
<evidence type="ECO:0000256" key="1">
    <source>
        <dbReference type="ARBA" id="ARBA00004651"/>
    </source>
</evidence>
<comment type="similarity">
    <text evidence="2">Belongs to the UPF0073 (Hly-III) family.</text>
</comment>
<feature type="transmembrane region" description="Helical" evidence="7">
    <location>
        <begin position="20"/>
        <end position="41"/>
    </location>
</feature>
<dbReference type="Pfam" id="PF03006">
    <property type="entry name" value="HlyIII"/>
    <property type="match status" value="1"/>
</dbReference>
<organism evidence="8 9">
    <name type="scientific">Glaciecola siphonariae</name>
    <dbReference type="NCBI Taxonomy" id="521012"/>
    <lineage>
        <taxon>Bacteria</taxon>
        <taxon>Pseudomonadati</taxon>
        <taxon>Pseudomonadota</taxon>
        <taxon>Gammaproteobacteria</taxon>
        <taxon>Alteromonadales</taxon>
        <taxon>Alteromonadaceae</taxon>
        <taxon>Glaciecola</taxon>
    </lineage>
</organism>
<dbReference type="Proteomes" id="UP001595897">
    <property type="component" value="Unassembled WGS sequence"/>
</dbReference>
<comment type="subcellular location">
    <subcellularLocation>
        <location evidence="1">Cell membrane</location>
        <topology evidence="1">Multi-pass membrane protein</topology>
    </subcellularLocation>
</comment>
<comment type="caution">
    <text evidence="8">The sequence shown here is derived from an EMBL/GenBank/DDBJ whole genome shotgun (WGS) entry which is preliminary data.</text>
</comment>
<feature type="transmembrane region" description="Helical" evidence="7">
    <location>
        <begin position="53"/>
        <end position="73"/>
    </location>
</feature>
<keyword evidence="4 7" id="KW-0812">Transmembrane</keyword>
<dbReference type="PANTHER" id="PTHR20855">
    <property type="entry name" value="ADIPOR/PROGESTIN RECEPTOR-RELATED"/>
    <property type="match status" value="1"/>
</dbReference>
<feature type="transmembrane region" description="Helical" evidence="7">
    <location>
        <begin position="166"/>
        <end position="186"/>
    </location>
</feature>
<name>A0ABV9LT97_9ALTE</name>
<evidence type="ECO:0000256" key="6">
    <source>
        <dbReference type="ARBA" id="ARBA00023136"/>
    </source>
</evidence>
<protein>
    <submittedName>
        <fullName evidence="8">Hemolysin III family protein</fullName>
    </submittedName>
</protein>
<evidence type="ECO:0000256" key="7">
    <source>
        <dbReference type="SAM" id="Phobius"/>
    </source>
</evidence>
<dbReference type="PANTHER" id="PTHR20855:SF3">
    <property type="entry name" value="LD03007P"/>
    <property type="match status" value="1"/>
</dbReference>
<evidence type="ECO:0000313" key="8">
    <source>
        <dbReference type="EMBL" id="MFC4699061.1"/>
    </source>
</evidence>
<keyword evidence="3" id="KW-1003">Cell membrane</keyword>
<reference evidence="9" key="1">
    <citation type="journal article" date="2019" name="Int. J. Syst. Evol. Microbiol.">
        <title>The Global Catalogue of Microorganisms (GCM) 10K type strain sequencing project: providing services to taxonomists for standard genome sequencing and annotation.</title>
        <authorList>
            <consortium name="The Broad Institute Genomics Platform"/>
            <consortium name="The Broad Institute Genome Sequencing Center for Infectious Disease"/>
            <person name="Wu L."/>
            <person name="Ma J."/>
        </authorList>
    </citation>
    <scope>NUCLEOTIDE SEQUENCE [LARGE SCALE GENOMIC DNA]</scope>
    <source>
        <strain evidence="9">KACC 12507</strain>
    </source>
</reference>
<evidence type="ECO:0000256" key="5">
    <source>
        <dbReference type="ARBA" id="ARBA00022989"/>
    </source>
</evidence>
<evidence type="ECO:0000256" key="3">
    <source>
        <dbReference type="ARBA" id="ARBA00022475"/>
    </source>
</evidence>
<evidence type="ECO:0000256" key="4">
    <source>
        <dbReference type="ARBA" id="ARBA00022692"/>
    </source>
</evidence>
<gene>
    <name evidence="8" type="ORF">ACFO4O_02695</name>
</gene>
<feature type="transmembrane region" description="Helical" evidence="7">
    <location>
        <begin position="112"/>
        <end position="132"/>
    </location>
</feature>